<keyword evidence="2" id="KW-1185">Reference proteome</keyword>
<name>A0A5C7F2S6_9BACI</name>
<organism evidence="1 2">
    <name type="scientific">Alkalicoccus halolimnae</name>
    <dbReference type="NCBI Taxonomy" id="1667239"/>
    <lineage>
        <taxon>Bacteria</taxon>
        <taxon>Bacillati</taxon>
        <taxon>Bacillota</taxon>
        <taxon>Bacilli</taxon>
        <taxon>Bacillales</taxon>
        <taxon>Bacillaceae</taxon>
        <taxon>Alkalicoccus</taxon>
    </lineage>
</organism>
<dbReference type="EMBL" id="CP144914">
    <property type="protein sequence ID" value="WWD79030.1"/>
    <property type="molecule type" value="Genomic_DNA"/>
</dbReference>
<gene>
    <name evidence="1" type="ORF">FTX54_011415</name>
</gene>
<dbReference type="KEGG" id="ahal:FTX54_011415"/>
<dbReference type="RefSeq" id="WP_147805183.1">
    <property type="nucleotide sequence ID" value="NZ_CP144914.1"/>
</dbReference>
<evidence type="ECO:0000313" key="2">
    <source>
        <dbReference type="Proteomes" id="UP000321816"/>
    </source>
</evidence>
<protein>
    <recommendedName>
        <fullName evidence="3">Rhodanese-like domain-containing protein</fullName>
    </recommendedName>
</protein>
<accession>A0A5C7F2S6</accession>
<dbReference type="AlphaFoldDB" id="A0A5C7F2S6"/>
<dbReference type="Proteomes" id="UP000321816">
    <property type="component" value="Chromosome"/>
</dbReference>
<evidence type="ECO:0000313" key="1">
    <source>
        <dbReference type="EMBL" id="WWD79030.1"/>
    </source>
</evidence>
<sequence length="86" mass="9441">MRSEEILERLFMSSASEAGEISRKEHPDYVIDLRAEAESPLSETVSVHGTKSFSLINGGPTDPEELLRAVRFTADLLERGGSAVLH</sequence>
<dbReference type="OrthoDB" id="2972960at2"/>
<evidence type="ECO:0008006" key="3">
    <source>
        <dbReference type="Google" id="ProtNLM"/>
    </source>
</evidence>
<proteinExistence type="predicted"/>
<reference evidence="1 2" key="1">
    <citation type="submission" date="2024-01" db="EMBL/GenBank/DDBJ databases">
        <title>Complete Genome Sequence of Alkalicoccus halolimnae BZ-SZ-XJ29T, a Moderately Halophilic Bacterium Isolated from a Salt Lake.</title>
        <authorList>
            <person name="Zhao B."/>
        </authorList>
    </citation>
    <scope>NUCLEOTIDE SEQUENCE [LARGE SCALE GENOMIC DNA]</scope>
    <source>
        <strain evidence="1 2">BZ-SZ-XJ29</strain>
    </source>
</reference>